<gene>
    <name evidence="5" type="ORF">BKA55DRAFT_576722</name>
</gene>
<evidence type="ECO:0000256" key="1">
    <source>
        <dbReference type="SAM" id="SignalP"/>
    </source>
</evidence>
<evidence type="ECO:0000313" key="5">
    <source>
        <dbReference type="EMBL" id="KAH7239895.1"/>
    </source>
</evidence>
<proteinExistence type="predicted"/>
<dbReference type="OrthoDB" id="2113314at2759"/>
<evidence type="ECO:0000259" key="3">
    <source>
        <dbReference type="Pfam" id="PF25116"/>
    </source>
</evidence>
<feature type="signal peptide" evidence="1">
    <location>
        <begin position="1"/>
        <end position="20"/>
    </location>
</feature>
<accession>A0A9P9K0Z7</accession>
<dbReference type="InterPro" id="IPR056826">
    <property type="entry name" value="Agd3_CE"/>
</dbReference>
<sequence>MRSIIGFVVAALGLLGASDAQTSSDTPVTVASAATLDSTVLIIAPDEYSASTASLGLQGYGIPFENLLVPQAGIDLPTMNSSASHGKYGGIIVIGSVSYNYDGNWHSALTDTQWTTLYEYQANFHVRMVRINEYPGPRFGASAIAGGCCDNGVEQLVSITDTSDFATANVKKNAGLSTKGLYHVPATITDTSTTRQVAEFGTAKGFSSKSVAAVINNFNGREQFVWFLSWAPDWSQTSAFLQHTHIHWMTRGLFLGKRKIHLGCQIDDIQLHAELYYPAGQLFKIRTDDLDAHVNWQNNLKTRLPAGSDFRLELAHNGNGDIIAATGGNGNEQNVCVPDYAVDPEIPPNTPLEWVKPPGTGTDLWPAEFVEYGWSLTCAKRDAFAKWFLNKDNLNQFAHLSHTFTHLSLNNATYHDASREIYFNQAWMAQMGIDKATRFSAHGLIPPAITGLHNADVIKAWLDNGIYYVVGDNTRAPLRNPSNKFWPLISTVAANGYDGLVILPRFSTTIYYNCDTAECTTLEWIQTSGGSGGFSDLLAQAKNDNTRYLFSLMSDPYMFHQANLRQTDMPTITVGDQTGKMSLVMSWVETITQEMTRLTNWPITSLKHDDIAEYFLNRKAVDDCHPKLSYAFSDNGLSIKSITVTADGNQCSTPIPVTIPSGSVTASGGSATADQVGTEPPIQWVKLNGSPVTLTLGQTVPL</sequence>
<evidence type="ECO:0000259" key="4">
    <source>
        <dbReference type="Pfam" id="PF25117"/>
    </source>
</evidence>
<feature type="domain" description="Agd3 C-terminal" evidence="4">
    <location>
        <begin position="630"/>
        <end position="700"/>
    </location>
</feature>
<name>A0A9P9K0Z7_FUSRE</name>
<keyword evidence="1" id="KW-0732">Signal</keyword>
<dbReference type="Pfam" id="PF25117">
    <property type="entry name" value="Agd3_C"/>
    <property type="match status" value="1"/>
</dbReference>
<feature type="domain" description="Agd3 deacetylase" evidence="2">
    <location>
        <begin position="262"/>
        <end position="629"/>
    </location>
</feature>
<dbReference type="Pfam" id="PF25116">
    <property type="entry name" value="CBM87_Agd3"/>
    <property type="match status" value="1"/>
</dbReference>
<evidence type="ECO:0000259" key="2">
    <source>
        <dbReference type="Pfam" id="PF25115"/>
    </source>
</evidence>
<dbReference type="PANTHER" id="PTHR31002">
    <property type="entry name" value="SERIPAUPERIN"/>
    <property type="match status" value="1"/>
</dbReference>
<dbReference type="InterPro" id="IPR050788">
    <property type="entry name" value="Yeast_SRP1/TIP1_CWP"/>
</dbReference>
<dbReference type="AlphaFoldDB" id="A0A9P9K0Z7"/>
<evidence type="ECO:0008006" key="7">
    <source>
        <dbReference type="Google" id="ProtNLM"/>
    </source>
</evidence>
<evidence type="ECO:0000313" key="6">
    <source>
        <dbReference type="Proteomes" id="UP000720189"/>
    </source>
</evidence>
<dbReference type="PANTHER" id="PTHR31002:SF34">
    <property type="entry name" value="CELL WALL PROTEIN CWP1-RELATED"/>
    <property type="match status" value="1"/>
</dbReference>
<feature type="domain" description="Agd3 CBM87" evidence="3">
    <location>
        <begin position="37"/>
        <end position="248"/>
    </location>
</feature>
<protein>
    <recommendedName>
        <fullName evidence="7">Extracellular serine-rich protein</fullName>
    </recommendedName>
</protein>
<feature type="chain" id="PRO_5040385612" description="Extracellular serine-rich protein" evidence="1">
    <location>
        <begin position="21"/>
        <end position="702"/>
    </location>
</feature>
<keyword evidence="6" id="KW-1185">Reference proteome</keyword>
<dbReference type="InterPro" id="IPR056827">
    <property type="entry name" value="CBM87_Agd3"/>
</dbReference>
<reference evidence="5" key="1">
    <citation type="journal article" date="2021" name="Nat. Commun.">
        <title>Genetic determinants of endophytism in the Arabidopsis root mycobiome.</title>
        <authorList>
            <person name="Mesny F."/>
            <person name="Miyauchi S."/>
            <person name="Thiergart T."/>
            <person name="Pickel B."/>
            <person name="Atanasova L."/>
            <person name="Karlsson M."/>
            <person name="Huettel B."/>
            <person name="Barry K.W."/>
            <person name="Haridas S."/>
            <person name="Chen C."/>
            <person name="Bauer D."/>
            <person name="Andreopoulos W."/>
            <person name="Pangilinan J."/>
            <person name="LaButti K."/>
            <person name="Riley R."/>
            <person name="Lipzen A."/>
            <person name="Clum A."/>
            <person name="Drula E."/>
            <person name="Henrissat B."/>
            <person name="Kohler A."/>
            <person name="Grigoriev I.V."/>
            <person name="Martin F.M."/>
            <person name="Hacquard S."/>
        </authorList>
    </citation>
    <scope>NUCLEOTIDE SEQUENCE</scope>
    <source>
        <strain evidence="5">MPI-CAGE-AT-0023</strain>
    </source>
</reference>
<organism evidence="5 6">
    <name type="scientific">Fusarium redolens</name>
    <dbReference type="NCBI Taxonomy" id="48865"/>
    <lineage>
        <taxon>Eukaryota</taxon>
        <taxon>Fungi</taxon>
        <taxon>Dikarya</taxon>
        <taxon>Ascomycota</taxon>
        <taxon>Pezizomycotina</taxon>
        <taxon>Sordariomycetes</taxon>
        <taxon>Hypocreomycetidae</taxon>
        <taxon>Hypocreales</taxon>
        <taxon>Nectriaceae</taxon>
        <taxon>Fusarium</taxon>
        <taxon>Fusarium redolens species complex</taxon>
    </lineage>
</organism>
<dbReference type="RefSeq" id="XP_046045689.1">
    <property type="nucleotide sequence ID" value="XM_046193505.1"/>
</dbReference>
<dbReference type="GeneID" id="70223459"/>
<dbReference type="EMBL" id="JAGMUX010000014">
    <property type="protein sequence ID" value="KAH7239895.1"/>
    <property type="molecule type" value="Genomic_DNA"/>
</dbReference>
<dbReference type="Proteomes" id="UP000720189">
    <property type="component" value="Unassembled WGS sequence"/>
</dbReference>
<dbReference type="Pfam" id="PF25115">
    <property type="entry name" value="Agd3_CE"/>
    <property type="match status" value="1"/>
</dbReference>
<comment type="caution">
    <text evidence="5">The sequence shown here is derived from an EMBL/GenBank/DDBJ whole genome shotgun (WGS) entry which is preliminary data.</text>
</comment>
<dbReference type="InterPro" id="IPR056825">
    <property type="entry name" value="Agd3_C"/>
</dbReference>